<protein>
    <submittedName>
        <fullName evidence="3">Uncharacterized protein LOC108676132</fullName>
    </submittedName>
</protein>
<feature type="compositionally biased region" description="Low complexity" evidence="1">
    <location>
        <begin position="104"/>
        <end position="117"/>
    </location>
</feature>
<dbReference type="Proteomes" id="UP000694843">
    <property type="component" value="Unplaced"/>
</dbReference>
<feature type="region of interest" description="Disordered" evidence="1">
    <location>
        <begin position="27"/>
        <end position="117"/>
    </location>
</feature>
<feature type="compositionally biased region" description="Low complexity" evidence="1">
    <location>
        <begin position="37"/>
        <end position="55"/>
    </location>
</feature>
<evidence type="ECO:0000313" key="3">
    <source>
        <dbReference type="RefSeq" id="XP_018019662.1"/>
    </source>
</evidence>
<accession>A0A8B7P0X5</accession>
<keyword evidence="2" id="KW-1185">Reference proteome</keyword>
<dbReference type="AlphaFoldDB" id="A0A8B7P0X5"/>
<gene>
    <name evidence="3" type="primary">LOC108676132</name>
</gene>
<evidence type="ECO:0000313" key="2">
    <source>
        <dbReference type="Proteomes" id="UP000694843"/>
    </source>
</evidence>
<reference evidence="3" key="1">
    <citation type="submission" date="2025-08" db="UniProtKB">
        <authorList>
            <consortium name="RefSeq"/>
        </authorList>
    </citation>
    <scope>IDENTIFICATION</scope>
    <source>
        <tissue evidence="3">Whole organism</tissue>
    </source>
</reference>
<feature type="compositionally biased region" description="Basic and acidic residues" evidence="1">
    <location>
        <begin position="88"/>
        <end position="97"/>
    </location>
</feature>
<evidence type="ECO:0000256" key="1">
    <source>
        <dbReference type="SAM" id="MobiDB-lite"/>
    </source>
</evidence>
<dbReference type="KEGG" id="hazt:108676132"/>
<dbReference type="RefSeq" id="XP_018019662.1">
    <property type="nucleotide sequence ID" value="XM_018164173.2"/>
</dbReference>
<name>A0A8B7P0X5_HYAAZ</name>
<feature type="region of interest" description="Disordered" evidence="1">
    <location>
        <begin position="233"/>
        <end position="253"/>
    </location>
</feature>
<organism evidence="2 3">
    <name type="scientific">Hyalella azteca</name>
    <name type="common">Amphipod</name>
    <dbReference type="NCBI Taxonomy" id="294128"/>
    <lineage>
        <taxon>Eukaryota</taxon>
        <taxon>Metazoa</taxon>
        <taxon>Ecdysozoa</taxon>
        <taxon>Arthropoda</taxon>
        <taxon>Crustacea</taxon>
        <taxon>Multicrustacea</taxon>
        <taxon>Malacostraca</taxon>
        <taxon>Eumalacostraca</taxon>
        <taxon>Peracarida</taxon>
        <taxon>Amphipoda</taxon>
        <taxon>Senticaudata</taxon>
        <taxon>Talitrida</taxon>
        <taxon>Talitroidea</taxon>
        <taxon>Hyalellidae</taxon>
        <taxon>Hyalella</taxon>
    </lineage>
</organism>
<feature type="region of interest" description="Disordered" evidence="1">
    <location>
        <begin position="178"/>
        <end position="220"/>
    </location>
</feature>
<dbReference type="GeneID" id="108676132"/>
<proteinExistence type="predicted"/>
<sequence length="300" mass="32681">MSLFGEESKENFFDLLDGFIAAYTAKKDDDEDDLDVSNNNPSSLSASADVASSTAQNGKCGSDVTPESAAKEGDVAVEVSPFRRGAKERKTTEERSSRSNFPLVRRSSSVSGSQSVARDARTGFTHMLVKGHLPSTNGKCQHCSEFISMDTHNFFMKCATGKTDAMFFTKVYGVDEFPMSGARKPRDSTPVPWKDNSVDDESVSPSKTERSRTSASSPAPEVFLKASSGAQAVPAEAANSQNTSIIEGETGSEMVKVSHSEKPCRRSNMIELLYDVETGTIVMRDGLRERIVREKKKKMV</sequence>